<accession>A0A538SUT1</accession>
<proteinExistence type="predicted"/>
<protein>
    <submittedName>
        <fullName evidence="1">Uncharacterized protein</fullName>
    </submittedName>
</protein>
<dbReference type="AlphaFoldDB" id="A0A538SUT1"/>
<dbReference type="Proteomes" id="UP000319829">
    <property type="component" value="Unassembled WGS sequence"/>
</dbReference>
<sequence length="186" mass="20238">MLLQESATSPLAVQLRGSGAPIGEVFTFLSGLYFRGKLTYGRTFARNRTAPDGVLVITPGRGLVSPDVMVMLGDVRGMAEVGVAPDDSRFREPLERDSAALASLLSGDDIVILLGSIATGKYVDIIETYLDGRLRFPVEFVGRGDMSRGGLMLRRVLEGRELEYVPIAGATRRGKRPPRLEPFARK</sequence>
<comment type="caution">
    <text evidence="1">The sequence shown here is derived from an EMBL/GenBank/DDBJ whole genome shotgun (WGS) entry which is preliminary data.</text>
</comment>
<evidence type="ECO:0000313" key="1">
    <source>
        <dbReference type="EMBL" id="TMQ55143.1"/>
    </source>
</evidence>
<name>A0A538SUT1_UNCEI</name>
<organism evidence="1 2">
    <name type="scientific">Eiseniibacteriota bacterium</name>
    <dbReference type="NCBI Taxonomy" id="2212470"/>
    <lineage>
        <taxon>Bacteria</taxon>
        <taxon>Candidatus Eiseniibacteriota</taxon>
    </lineage>
</organism>
<reference evidence="1 2" key="1">
    <citation type="journal article" date="2019" name="Nat. Microbiol.">
        <title>Mediterranean grassland soil C-N compound turnover is dependent on rainfall and depth, and is mediated by genomically divergent microorganisms.</title>
        <authorList>
            <person name="Diamond S."/>
            <person name="Andeer P.F."/>
            <person name="Li Z."/>
            <person name="Crits-Christoph A."/>
            <person name="Burstein D."/>
            <person name="Anantharaman K."/>
            <person name="Lane K.R."/>
            <person name="Thomas B.C."/>
            <person name="Pan C."/>
            <person name="Northen T.R."/>
            <person name="Banfield J.F."/>
        </authorList>
    </citation>
    <scope>NUCLEOTIDE SEQUENCE [LARGE SCALE GENOMIC DNA]</scope>
    <source>
        <strain evidence="1">WS_4</strain>
    </source>
</reference>
<dbReference type="EMBL" id="VBOU01000042">
    <property type="protein sequence ID" value="TMQ55143.1"/>
    <property type="molecule type" value="Genomic_DNA"/>
</dbReference>
<gene>
    <name evidence="1" type="ORF">E6K74_04155</name>
</gene>
<evidence type="ECO:0000313" key="2">
    <source>
        <dbReference type="Proteomes" id="UP000319829"/>
    </source>
</evidence>